<dbReference type="GO" id="GO:0030154">
    <property type="term" value="P:cell differentiation"/>
    <property type="evidence" value="ECO:0007669"/>
    <property type="project" value="UniProtKB-KW"/>
</dbReference>
<evidence type="ECO:0000256" key="1">
    <source>
        <dbReference type="ARBA" id="ARBA00004496"/>
    </source>
</evidence>
<dbReference type="InterPro" id="IPR002498">
    <property type="entry name" value="PInositol-4-P-4/5-kinase_core"/>
</dbReference>
<keyword evidence="6 18" id="KW-0418">Kinase</keyword>
<dbReference type="EMBL" id="LSMT01000182">
    <property type="protein sequence ID" value="PFX24226.1"/>
    <property type="molecule type" value="Genomic_DNA"/>
</dbReference>
<evidence type="ECO:0000313" key="22">
    <source>
        <dbReference type="EMBL" id="PFX24226.1"/>
    </source>
</evidence>
<dbReference type="InterPro" id="IPR000504">
    <property type="entry name" value="RRM_dom"/>
</dbReference>
<dbReference type="GO" id="GO:0003723">
    <property type="term" value="F:RNA binding"/>
    <property type="evidence" value="ECO:0007669"/>
    <property type="project" value="UniProtKB-UniRule"/>
</dbReference>
<keyword evidence="2" id="KW-0217">Developmental protein</keyword>
<evidence type="ECO:0000256" key="6">
    <source>
        <dbReference type="ARBA" id="ARBA00022777"/>
    </source>
</evidence>
<evidence type="ECO:0000256" key="4">
    <source>
        <dbReference type="ARBA" id="ARBA00022679"/>
    </source>
</evidence>
<dbReference type="InterPro" id="IPR034988">
    <property type="entry name" value="DAZ_BOULE_RRM"/>
</dbReference>
<keyword evidence="3" id="KW-0963">Cytoplasm</keyword>
<evidence type="ECO:0000256" key="16">
    <source>
        <dbReference type="ARBA" id="ARBA00039039"/>
    </source>
</evidence>
<evidence type="ECO:0000256" key="3">
    <source>
        <dbReference type="ARBA" id="ARBA00022490"/>
    </source>
</evidence>
<evidence type="ECO:0000256" key="17">
    <source>
        <dbReference type="PROSITE-ProRule" id="PRU00176"/>
    </source>
</evidence>
<keyword evidence="4 18" id="KW-0808">Transferase</keyword>
<comment type="caution">
    <text evidence="22">The sequence shown here is derived from an EMBL/GenBank/DDBJ whole genome shotgun (WGS) entry which is preliminary data.</text>
</comment>
<dbReference type="GO" id="GO:0005524">
    <property type="term" value="F:ATP binding"/>
    <property type="evidence" value="ECO:0007669"/>
    <property type="project" value="UniProtKB-UniRule"/>
</dbReference>
<dbReference type="SUPFAM" id="SSF54928">
    <property type="entry name" value="RNA-binding domain, RBD"/>
    <property type="match status" value="1"/>
</dbReference>
<dbReference type="GO" id="GO:0016309">
    <property type="term" value="F:1-phosphatidylinositol-5-phosphate 4-kinase activity"/>
    <property type="evidence" value="ECO:0007669"/>
    <property type="project" value="UniProtKB-EC"/>
</dbReference>
<dbReference type="PANTHER" id="PTHR23086:SF8">
    <property type="entry name" value="PHOSPHATIDYLINOSITOL 5-PHOSPHATE 4-KINASE, ISOFORM A"/>
    <property type="match status" value="1"/>
</dbReference>
<feature type="domain" description="RRM" evidence="20">
    <location>
        <begin position="16"/>
        <end position="92"/>
    </location>
</feature>
<dbReference type="GO" id="GO:0007283">
    <property type="term" value="P:spermatogenesis"/>
    <property type="evidence" value="ECO:0007669"/>
    <property type="project" value="UniProtKB-KW"/>
</dbReference>
<keyword evidence="8 18" id="KW-0067">ATP-binding</keyword>
<evidence type="ECO:0000256" key="19">
    <source>
        <dbReference type="SAM" id="MobiDB-lite"/>
    </source>
</evidence>
<reference evidence="23" key="1">
    <citation type="journal article" date="2017" name="bioRxiv">
        <title>Comparative analysis of the genomes of Stylophora pistillata and Acropora digitifera provides evidence for extensive differences between species of corals.</title>
        <authorList>
            <person name="Voolstra C.R."/>
            <person name="Li Y."/>
            <person name="Liew Y.J."/>
            <person name="Baumgarten S."/>
            <person name="Zoccola D."/>
            <person name="Flot J.-F."/>
            <person name="Tambutte S."/>
            <person name="Allemand D."/>
            <person name="Aranda M."/>
        </authorList>
    </citation>
    <scope>NUCLEOTIDE SEQUENCE [LARGE SCALE GENOMIC DNA]</scope>
</reference>
<keyword evidence="11 17" id="KW-0694">RNA-binding</keyword>
<keyword evidence="9" id="KW-0810">Translation regulation</keyword>
<comment type="catalytic activity">
    <reaction evidence="13">
        <text>1,2-dihexadecanoyl-sn-glycero-3-phospho-(1D-myo-inositol-5-phosphate) + ATP = 1,2-dihexadecanoyl-sn-glycero-3-phospho-(1D-myo-inositol-4,5-bisphosphate) + ADP + H(+)</text>
        <dbReference type="Rhea" id="RHEA:55992"/>
        <dbReference type="ChEBI" id="CHEBI:15378"/>
        <dbReference type="ChEBI" id="CHEBI:30616"/>
        <dbReference type="ChEBI" id="CHEBI:83423"/>
        <dbReference type="ChEBI" id="CHEBI:84968"/>
        <dbReference type="ChEBI" id="CHEBI:456216"/>
    </reaction>
    <physiologicalReaction direction="left-to-right" evidence="13">
        <dbReference type="Rhea" id="RHEA:55993"/>
    </physiologicalReaction>
</comment>
<evidence type="ECO:0000256" key="7">
    <source>
        <dbReference type="ARBA" id="ARBA00022782"/>
    </source>
</evidence>
<dbReference type="STRING" id="50429.A0A2B4S494"/>
<evidence type="ECO:0000256" key="14">
    <source>
        <dbReference type="ARBA" id="ARBA00036698"/>
    </source>
</evidence>
<dbReference type="CDD" id="cd12412">
    <property type="entry name" value="RRM_DAZL_BOULE"/>
    <property type="match status" value="1"/>
</dbReference>
<evidence type="ECO:0000259" key="21">
    <source>
        <dbReference type="PROSITE" id="PS51455"/>
    </source>
</evidence>
<dbReference type="SMART" id="SM00330">
    <property type="entry name" value="PIPKc"/>
    <property type="match status" value="1"/>
</dbReference>
<comment type="catalytic activity">
    <reaction evidence="15">
        <text>1,2-dihexadecanoyl-sn-glycero-3-phospho-(1D-myo-inositol-5-phosphate) + GTP = 1,2-dihexadecanoyl-sn-glycero-3-phospho-(1D-myo-inositol-4,5-bisphosphate) + GDP + H(+)</text>
        <dbReference type="Rhea" id="RHEA:55964"/>
        <dbReference type="ChEBI" id="CHEBI:15378"/>
        <dbReference type="ChEBI" id="CHEBI:37565"/>
        <dbReference type="ChEBI" id="CHEBI:58189"/>
        <dbReference type="ChEBI" id="CHEBI:83423"/>
        <dbReference type="ChEBI" id="CHEBI:84968"/>
    </reaction>
    <physiologicalReaction direction="left-to-right" evidence="15">
        <dbReference type="Rhea" id="RHEA:55965"/>
    </physiologicalReaction>
</comment>
<dbReference type="GO" id="GO:0005737">
    <property type="term" value="C:cytoplasm"/>
    <property type="evidence" value="ECO:0007669"/>
    <property type="project" value="UniProtKB-SubCell"/>
</dbReference>
<dbReference type="InterPro" id="IPR035979">
    <property type="entry name" value="RBD_domain_sf"/>
</dbReference>
<dbReference type="OrthoDB" id="20783at2759"/>
<dbReference type="InterPro" id="IPR027483">
    <property type="entry name" value="PInositol-4-P-4/5-kinase_C_sf"/>
</dbReference>
<dbReference type="SUPFAM" id="SSF56104">
    <property type="entry name" value="SAICAR synthase-like"/>
    <property type="match status" value="1"/>
</dbReference>
<evidence type="ECO:0000256" key="9">
    <source>
        <dbReference type="ARBA" id="ARBA00022845"/>
    </source>
</evidence>
<dbReference type="Gene3D" id="3.30.810.10">
    <property type="entry name" value="2-Layer Sandwich"/>
    <property type="match status" value="1"/>
</dbReference>
<proteinExistence type="predicted"/>
<dbReference type="Gene3D" id="3.30.800.10">
    <property type="entry name" value="Phosphatidylinositol Phosphate Kinase II Beta"/>
    <property type="match status" value="1"/>
</dbReference>
<keyword evidence="7" id="KW-0221">Differentiation</keyword>
<dbReference type="AlphaFoldDB" id="A0A2B4S494"/>
<feature type="domain" description="PIPK" evidence="21">
    <location>
        <begin position="117"/>
        <end position="493"/>
    </location>
</feature>
<dbReference type="FunFam" id="3.30.800.10:FF:000002">
    <property type="entry name" value="Phosphatidylinositol 5-phosphate 4-kinase type-2 beta"/>
    <property type="match status" value="1"/>
</dbReference>
<dbReference type="PROSITE" id="PS51455">
    <property type="entry name" value="PIPK"/>
    <property type="match status" value="1"/>
</dbReference>
<dbReference type="GO" id="GO:0016308">
    <property type="term" value="F:1-phosphatidylinositol-4-phosphate 5-kinase activity"/>
    <property type="evidence" value="ECO:0007669"/>
    <property type="project" value="TreeGrafter"/>
</dbReference>
<keyword evidence="5 18" id="KW-0547">Nucleotide-binding</keyword>
<evidence type="ECO:0000256" key="10">
    <source>
        <dbReference type="ARBA" id="ARBA00022871"/>
    </source>
</evidence>
<dbReference type="Pfam" id="PF00076">
    <property type="entry name" value="RRM_1"/>
    <property type="match status" value="1"/>
</dbReference>
<keyword evidence="12" id="KW-0443">Lipid metabolism</keyword>
<sequence>MNQLRAGDDGTIKIPYRIFVGGIAFNTTKEELKDFFSNYGAVRDTKIIKDCDGLSKGYGFVTFYREEDAQKVMNMGTIFFKEKRLNISEAFRKPQLVNQQAAMDLVTVPMAAPTTWTSPSSAAPVYYTAMNQQINELSHVNNPAMLMPDDFKAFTKLRVDNHLFNKENFPSHFKFKEYCPLVFRQLRERFGIDDSHYAASFQSPPLVMPSPGRSGAKFFISKDKRFYVKTIEGEDIERLHNILPQYHHYIVEKHAKTLLPQYLAVYRITVDNKETYLLVMKSVFSSKFKIHKKYDLKGSTVDRQASIKEKTRENPTFKDNDFTKDNAKLRIGDEVKKDLLQRVKDDVEFLTSLNIMDYSLLVGIHDADLAEAGNDVDDFLGGVDSNEDSEPESPREADSPQESDSPGEAEMLYSETPPTTPPANCNDHRERNVSLGSTDLDMREEEDDTEGFQSVDEDRRQCYYLGIIDVLTFYGAGKKAAHAAKTVKHGVSK</sequence>
<comment type="catalytic activity">
    <reaction evidence="14">
        <text>a 1,2-diacyl-sn-glycero-3-phospho-(1D-myo-inositol-5-phosphate) + ATP = a 1,2-diacyl-sn-glycero-3-phospho-(1D-myo-inositol-4,5-bisphosphate) + ADP + H(+)</text>
        <dbReference type="Rhea" id="RHEA:12280"/>
        <dbReference type="ChEBI" id="CHEBI:15378"/>
        <dbReference type="ChEBI" id="CHEBI:30616"/>
        <dbReference type="ChEBI" id="CHEBI:57795"/>
        <dbReference type="ChEBI" id="CHEBI:58456"/>
        <dbReference type="ChEBI" id="CHEBI:456216"/>
        <dbReference type="EC" id="2.7.1.149"/>
    </reaction>
    <physiologicalReaction direction="left-to-right" evidence="14">
        <dbReference type="Rhea" id="RHEA:12281"/>
    </physiologicalReaction>
</comment>
<evidence type="ECO:0000256" key="11">
    <source>
        <dbReference type="ARBA" id="ARBA00022884"/>
    </source>
</evidence>
<name>A0A2B4S494_STYPI</name>
<dbReference type="EC" id="2.7.1.149" evidence="16"/>
<feature type="region of interest" description="Disordered" evidence="19">
    <location>
        <begin position="375"/>
        <end position="456"/>
    </location>
</feature>
<dbReference type="Proteomes" id="UP000225706">
    <property type="component" value="Unassembled WGS sequence"/>
</dbReference>
<gene>
    <name evidence="22" type="primary">Pip4k2b</name>
    <name evidence="22" type="ORF">AWC38_SpisGene11173</name>
</gene>
<accession>A0A2B4S494</accession>
<evidence type="ECO:0000256" key="5">
    <source>
        <dbReference type="ARBA" id="ARBA00022741"/>
    </source>
</evidence>
<dbReference type="InterPro" id="IPR012677">
    <property type="entry name" value="Nucleotide-bd_a/b_plait_sf"/>
</dbReference>
<evidence type="ECO:0000256" key="18">
    <source>
        <dbReference type="PROSITE-ProRule" id="PRU00781"/>
    </source>
</evidence>
<keyword evidence="10" id="KW-0744">Spermatogenesis</keyword>
<dbReference type="FunFam" id="3.30.70.330:FF:000167">
    <property type="entry name" value="protein boule-like isoform X1"/>
    <property type="match status" value="1"/>
</dbReference>
<dbReference type="GO" id="GO:0046854">
    <property type="term" value="P:phosphatidylinositol phosphate biosynthetic process"/>
    <property type="evidence" value="ECO:0007669"/>
    <property type="project" value="TreeGrafter"/>
</dbReference>
<dbReference type="Pfam" id="PF01504">
    <property type="entry name" value="PIP5K"/>
    <property type="match status" value="1"/>
</dbReference>
<dbReference type="GO" id="GO:0051321">
    <property type="term" value="P:meiotic cell cycle"/>
    <property type="evidence" value="ECO:0007669"/>
    <property type="project" value="UniProtKB-ARBA"/>
</dbReference>
<dbReference type="InterPro" id="IPR023610">
    <property type="entry name" value="PInositol-4/5-P-5/4-kinase"/>
</dbReference>
<comment type="subcellular location">
    <subcellularLocation>
        <location evidence="1">Cytoplasm</location>
    </subcellularLocation>
</comment>
<protein>
    <recommendedName>
        <fullName evidence="16">1-phosphatidylinositol-5-phosphate 4-kinase</fullName>
        <ecNumber evidence="16">2.7.1.149</ecNumber>
    </recommendedName>
</protein>
<evidence type="ECO:0000256" key="13">
    <source>
        <dbReference type="ARBA" id="ARBA00036478"/>
    </source>
</evidence>
<dbReference type="GO" id="GO:0005886">
    <property type="term" value="C:plasma membrane"/>
    <property type="evidence" value="ECO:0007669"/>
    <property type="project" value="TreeGrafter"/>
</dbReference>
<dbReference type="GO" id="GO:0006417">
    <property type="term" value="P:regulation of translation"/>
    <property type="evidence" value="ECO:0007669"/>
    <property type="project" value="UniProtKB-KW"/>
</dbReference>
<evidence type="ECO:0000256" key="8">
    <source>
        <dbReference type="ARBA" id="ARBA00022840"/>
    </source>
</evidence>
<evidence type="ECO:0000256" key="2">
    <source>
        <dbReference type="ARBA" id="ARBA00022473"/>
    </source>
</evidence>
<evidence type="ECO:0000259" key="20">
    <source>
        <dbReference type="PROSITE" id="PS50102"/>
    </source>
</evidence>
<dbReference type="SMART" id="SM00360">
    <property type="entry name" value="RRM"/>
    <property type="match status" value="1"/>
</dbReference>
<evidence type="ECO:0000256" key="15">
    <source>
        <dbReference type="ARBA" id="ARBA00036950"/>
    </source>
</evidence>
<evidence type="ECO:0000313" key="23">
    <source>
        <dbReference type="Proteomes" id="UP000225706"/>
    </source>
</evidence>
<dbReference type="PROSITE" id="PS50102">
    <property type="entry name" value="RRM"/>
    <property type="match status" value="1"/>
</dbReference>
<organism evidence="22 23">
    <name type="scientific">Stylophora pistillata</name>
    <name type="common">Smooth cauliflower coral</name>
    <dbReference type="NCBI Taxonomy" id="50429"/>
    <lineage>
        <taxon>Eukaryota</taxon>
        <taxon>Metazoa</taxon>
        <taxon>Cnidaria</taxon>
        <taxon>Anthozoa</taxon>
        <taxon>Hexacorallia</taxon>
        <taxon>Scleractinia</taxon>
        <taxon>Astrocoeniina</taxon>
        <taxon>Pocilloporidae</taxon>
        <taxon>Stylophora</taxon>
    </lineage>
</organism>
<keyword evidence="23" id="KW-1185">Reference proteome</keyword>
<dbReference type="PANTHER" id="PTHR23086">
    <property type="entry name" value="PHOSPHATIDYLINOSITOL-4-PHOSPHATE 5-KINASE"/>
    <property type="match status" value="1"/>
</dbReference>
<evidence type="ECO:0000256" key="12">
    <source>
        <dbReference type="ARBA" id="ARBA00023098"/>
    </source>
</evidence>
<dbReference type="InterPro" id="IPR027484">
    <property type="entry name" value="PInositol-4-P-5-kinase_N"/>
</dbReference>
<dbReference type="Gene3D" id="3.30.70.330">
    <property type="match status" value="1"/>
</dbReference>